<evidence type="ECO:0000256" key="2">
    <source>
        <dbReference type="ARBA" id="ARBA00022670"/>
    </source>
</evidence>
<dbReference type="RefSeq" id="WP_004093030.1">
    <property type="nucleotide sequence ID" value="NZ_AFGF01000024.1"/>
</dbReference>
<accession>F7NFE4</accession>
<keyword evidence="4" id="KW-0788">Thiol protease</keyword>
<dbReference type="GO" id="GO:0008234">
    <property type="term" value="F:cysteine-type peptidase activity"/>
    <property type="evidence" value="ECO:0007669"/>
    <property type="project" value="UniProtKB-KW"/>
</dbReference>
<dbReference type="Proteomes" id="UP000003240">
    <property type="component" value="Unassembled WGS sequence"/>
</dbReference>
<dbReference type="Pfam" id="PF01471">
    <property type="entry name" value="PG_binding_1"/>
    <property type="match status" value="1"/>
</dbReference>
<dbReference type="EMBL" id="AFGF01000024">
    <property type="protein sequence ID" value="EGO65269.1"/>
    <property type="molecule type" value="Genomic_DNA"/>
</dbReference>
<dbReference type="SUPFAM" id="SSF47090">
    <property type="entry name" value="PGBD-like"/>
    <property type="match status" value="1"/>
</dbReference>
<evidence type="ECO:0000256" key="4">
    <source>
        <dbReference type="ARBA" id="ARBA00022807"/>
    </source>
</evidence>
<dbReference type="SUPFAM" id="SSF54001">
    <property type="entry name" value="Cysteine proteinases"/>
    <property type="match status" value="1"/>
</dbReference>
<organism evidence="6 7">
    <name type="scientific">Acetonema longum DSM 6540</name>
    <dbReference type="NCBI Taxonomy" id="1009370"/>
    <lineage>
        <taxon>Bacteria</taxon>
        <taxon>Bacillati</taxon>
        <taxon>Bacillota</taxon>
        <taxon>Negativicutes</taxon>
        <taxon>Acetonemataceae</taxon>
        <taxon>Acetonema</taxon>
    </lineage>
</organism>
<evidence type="ECO:0000313" key="6">
    <source>
        <dbReference type="EMBL" id="EGO65269.1"/>
    </source>
</evidence>
<dbReference type="STRING" id="1009370.ALO_03856"/>
<name>F7NFE4_9FIRM</name>
<dbReference type="GO" id="GO:0006508">
    <property type="term" value="P:proteolysis"/>
    <property type="evidence" value="ECO:0007669"/>
    <property type="project" value="UniProtKB-KW"/>
</dbReference>
<reference evidence="6 7" key="1">
    <citation type="journal article" date="2011" name="EMBO J.">
        <title>Structural diversity of bacterial flagellar motors.</title>
        <authorList>
            <person name="Chen S."/>
            <person name="Beeby M."/>
            <person name="Murphy G.E."/>
            <person name="Leadbetter J.R."/>
            <person name="Hendrixson D.R."/>
            <person name="Briegel A."/>
            <person name="Li Z."/>
            <person name="Shi J."/>
            <person name="Tocheva E.I."/>
            <person name="Muller A."/>
            <person name="Dobro M.J."/>
            <person name="Jensen G.J."/>
        </authorList>
    </citation>
    <scope>NUCLEOTIDE SEQUENCE [LARGE SCALE GENOMIC DNA]</scope>
    <source>
        <strain evidence="6 7">DSM 6540</strain>
    </source>
</reference>
<keyword evidence="7" id="KW-1185">Reference proteome</keyword>
<feature type="domain" description="NlpC/P60" evidence="5">
    <location>
        <begin position="107"/>
        <end position="228"/>
    </location>
</feature>
<evidence type="ECO:0000259" key="5">
    <source>
        <dbReference type="PROSITE" id="PS51935"/>
    </source>
</evidence>
<keyword evidence="3" id="KW-0378">Hydrolase</keyword>
<dbReference type="PANTHER" id="PTHR47053">
    <property type="entry name" value="MUREIN DD-ENDOPEPTIDASE MEPH-RELATED"/>
    <property type="match status" value="1"/>
</dbReference>
<comment type="similarity">
    <text evidence="1">Belongs to the peptidase C40 family.</text>
</comment>
<comment type="caution">
    <text evidence="6">The sequence shown here is derived from an EMBL/GenBank/DDBJ whole genome shotgun (WGS) entry which is preliminary data.</text>
</comment>
<evidence type="ECO:0000256" key="1">
    <source>
        <dbReference type="ARBA" id="ARBA00007074"/>
    </source>
</evidence>
<dbReference type="InterPro" id="IPR038765">
    <property type="entry name" value="Papain-like_cys_pep_sf"/>
</dbReference>
<dbReference type="InterPro" id="IPR036366">
    <property type="entry name" value="PGBDSf"/>
</dbReference>
<dbReference type="InterPro" id="IPR036365">
    <property type="entry name" value="PGBD-like_sf"/>
</dbReference>
<keyword evidence="2" id="KW-0645">Protease</keyword>
<sequence>MQQHFLLKVIMLISLVLIGSGMAPVSAETAVIRRGDSGPDVVMLQKRLSNLGYAAGTTDGLFGRQTEAAVKAFQAANGLYPDGIVGDGTWSALRSDDIVASRGLGGSADVGQILFAAKQYQGVPYLWGGSAPDGFDCSGFTQYVFALHGIRLPRTADLQFEVGLPVRYDQLRPGDLVFFTTYAPGASHNGIYLGDKKFVSATSSRGVAIDRMNSSYWEPRYIGARRIVR</sequence>
<dbReference type="AlphaFoldDB" id="F7NFE4"/>
<proteinExistence type="inferred from homology"/>
<dbReference type="PANTHER" id="PTHR47053:SF1">
    <property type="entry name" value="MUREIN DD-ENDOPEPTIDASE MEPH-RELATED"/>
    <property type="match status" value="1"/>
</dbReference>
<protein>
    <submittedName>
        <fullName evidence="6">NLP/P60 protein</fullName>
    </submittedName>
</protein>
<evidence type="ECO:0000313" key="7">
    <source>
        <dbReference type="Proteomes" id="UP000003240"/>
    </source>
</evidence>
<dbReference type="Pfam" id="PF00877">
    <property type="entry name" value="NLPC_P60"/>
    <property type="match status" value="1"/>
</dbReference>
<dbReference type="eggNOG" id="COG0791">
    <property type="taxonomic scope" value="Bacteria"/>
</dbReference>
<dbReference type="PROSITE" id="PS51935">
    <property type="entry name" value="NLPC_P60"/>
    <property type="match status" value="1"/>
</dbReference>
<dbReference type="InterPro" id="IPR000064">
    <property type="entry name" value="NLP_P60_dom"/>
</dbReference>
<evidence type="ECO:0000256" key="3">
    <source>
        <dbReference type="ARBA" id="ARBA00022801"/>
    </source>
</evidence>
<dbReference type="InterPro" id="IPR002477">
    <property type="entry name" value="Peptidoglycan-bd-like"/>
</dbReference>
<dbReference type="Gene3D" id="1.10.101.10">
    <property type="entry name" value="PGBD-like superfamily/PGBD"/>
    <property type="match status" value="1"/>
</dbReference>
<gene>
    <name evidence="6" type="ORF">ALO_03856</name>
</gene>
<dbReference type="InterPro" id="IPR051202">
    <property type="entry name" value="Peptidase_C40"/>
</dbReference>
<dbReference type="Gene3D" id="3.90.1720.10">
    <property type="entry name" value="endopeptidase domain like (from Nostoc punctiforme)"/>
    <property type="match status" value="1"/>
</dbReference>